<evidence type="ECO:0000313" key="4">
    <source>
        <dbReference type="Proteomes" id="UP000235073"/>
    </source>
</evidence>
<dbReference type="NCBIfam" id="TIGR01168">
    <property type="entry name" value="YSIRK_signal"/>
    <property type="match status" value="1"/>
</dbReference>
<keyword evidence="1" id="KW-0732">Signal</keyword>
<evidence type="ECO:0000259" key="2">
    <source>
        <dbReference type="Pfam" id="PF04650"/>
    </source>
</evidence>
<dbReference type="Proteomes" id="UP000235073">
    <property type="component" value="Unassembled WGS sequence"/>
</dbReference>
<dbReference type="AlphaFoldDB" id="A0A2I1YIJ3"/>
<feature type="domain" description="YSIRK Gram-positive signal peptide" evidence="2">
    <location>
        <begin position="23"/>
        <end position="42"/>
    </location>
</feature>
<name>A0A2I1YIJ3_STRMC</name>
<dbReference type="Pfam" id="PF04650">
    <property type="entry name" value="YSIRK_signal"/>
    <property type="match status" value="1"/>
</dbReference>
<dbReference type="InterPro" id="IPR005877">
    <property type="entry name" value="YSIRK_signal_dom"/>
</dbReference>
<sequence length="54" mass="6328">MFFILTSRQYKITILGGLLWIRERFSFRKYKVGLVSVLVGAVKSSRIKSNRLCF</sequence>
<organism evidence="3 4">
    <name type="scientific">Streptococcus macedonicus</name>
    <name type="common">Streptococcus gallolyticus macedonicus</name>
    <dbReference type="NCBI Taxonomy" id="59310"/>
    <lineage>
        <taxon>Bacteria</taxon>
        <taxon>Bacillati</taxon>
        <taxon>Bacillota</taxon>
        <taxon>Bacilli</taxon>
        <taxon>Lactobacillales</taxon>
        <taxon>Streptococcaceae</taxon>
        <taxon>Streptococcus</taxon>
    </lineage>
</organism>
<dbReference type="EMBL" id="PKIB01000001">
    <property type="protein sequence ID" value="PLA54713.1"/>
    <property type="molecule type" value="Genomic_DNA"/>
</dbReference>
<evidence type="ECO:0000256" key="1">
    <source>
        <dbReference type="ARBA" id="ARBA00022729"/>
    </source>
</evidence>
<proteinExistence type="predicted"/>
<protein>
    <recommendedName>
        <fullName evidence="2">YSIRK Gram-positive signal peptide domain-containing protein</fullName>
    </recommendedName>
</protein>
<comment type="caution">
    <text evidence="3">The sequence shown here is derived from an EMBL/GenBank/DDBJ whole genome shotgun (WGS) entry which is preliminary data.</text>
</comment>
<gene>
    <name evidence="3" type="ORF">CYK21_00955</name>
</gene>
<evidence type="ECO:0000313" key="3">
    <source>
        <dbReference type="EMBL" id="PLA54713.1"/>
    </source>
</evidence>
<accession>A0A2I1YIJ3</accession>
<reference evidence="3 4" key="1">
    <citation type="submission" date="2017-12" db="EMBL/GenBank/DDBJ databases">
        <title>Phylogenetic diversity of female urinary microbiome.</title>
        <authorList>
            <person name="Thomas-White K."/>
            <person name="Wolfe A.J."/>
        </authorList>
    </citation>
    <scope>NUCLEOTIDE SEQUENCE [LARGE SCALE GENOMIC DNA]</scope>
    <source>
        <strain evidence="3 4">UMB0733</strain>
    </source>
</reference>